<proteinExistence type="predicted"/>
<evidence type="ECO:0000313" key="2">
    <source>
        <dbReference type="Proteomes" id="UP001607303"/>
    </source>
</evidence>
<gene>
    <name evidence="1" type="ORF">V1477_006822</name>
</gene>
<protein>
    <submittedName>
        <fullName evidence="1">Uncharacterized protein</fullName>
    </submittedName>
</protein>
<dbReference type="AlphaFoldDB" id="A0ABD2CHI8"/>
<name>A0ABD2CHI8_VESMC</name>
<keyword evidence="2" id="KW-1185">Reference proteome</keyword>
<sequence>MAYEESKCTFGYRDPDSEFPMCHASTEFGNRGERALKVTNQERDRKKRRFVLRIHTIFINNYSSIEVGSILINFILEEKLIVRNSIDEFISEVAKLLFSLNYAVLLLMKKDLSSTLDLMSPRGRFLCESLHVRA</sequence>
<organism evidence="1 2">
    <name type="scientific">Vespula maculifrons</name>
    <name type="common">Eastern yellow jacket</name>
    <name type="synonym">Wasp</name>
    <dbReference type="NCBI Taxonomy" id="7453"/>
    <lineage>
        <taxon>Eukaryota</taxon>
        <taxon>Metazoa</taxon>
        <taxon>Ecdysozoa</taxon>
        <taxon>Arthropoda</taxon>
        <taxon>Hexapoda</taxon>
        <taxon>Insecta</taxon>
        <taxon>Pterygota</taxon>
        <taxon>Neoptera</taxon>
        <taxon>Endopterygota</taxon>
        <taxon>Hymenoptera</taxon>
        <taxon>Apocrita</taxon>
        <taxon>Aculeata</taxon>
        <taxon>Vespoidea</taxon>
        <taxon>Vespidae</taxon>
        <taxon>Vespinae</taxon>
        <taxon>Vespula</taxon>
    </lineage>
</organism>
<comment type="caution">
    <text evidence="1">The sequence shown here is derived from an EMBL/GenBank/DDBJ whole genome shotgun (WGS) entry which is preliminary data.</text>
</comment>
<dbReference type="Proteomes" id="UP001607303">
    <property type="component" value="Unassembled WGS sequence"/>
</dbReference>
<evidence type="ECO:0000313" key="1">
    <source>
        <dbReference type="EMBL" id="KAL2744280.1"/>
    </source>
</evidence>
<reference evidence="1 2" key="1">
    <citation type="journal article" date="2024" name="Ann. Entomol. Soc. Am.">
        <title>Genomic analyses of the southern and eastern yellowjacket wasps (Hymenoptera: Vespidae) reveal evolutionary signatures of social life.</title>
        <authorList>
            <person name="Catto M.A."/>
            <person name="Caine P.B."/>
            <person name="Orr S.E."/>
            <person name="Hunt B.G."/>
            <person name="Goodisman M.A.D."/>
        </authorList>
    </citation>
    <scope>NUCLEOTIDE SEQUENCE [LARGE SCALE GENOMIC DNA]</scope>
    <source>
        <strain evidence="1">232</strain>
        <tissue evidence="1">Head and thorax</tissue>
    </source>
</reference>
<accession>A0ABD2CHI8</accession>
<dbReference type="EMBL" id="JAYRBN010000050">
    <property type="protein sequence ID" value="KAL2744280.1"/>
    <property type="molecule type" value="Genomic_DNA"/>
</dbReference>